<feature type="transmembrane region" description="Helical" evidence="1">
    <location>
        <begin position="12"/>
        <end position="29"/>
    </location>
</feature>
<evidence type="ECO:0000313" key="2">
    <source>
        <dbReference type="EMBL" id="AKD24750.1"/>
    </source>
</evidence>
<dbReference type="KEGG" id="pdq:CL55_00004170"/>
<organism evidence="2 3">
    <name type="scientific">Polynucleobacter duraquae</name>
    <dbReference type="NCBI Taxonomy" id="1835254"/>
    <lineage>
        <taxon>Bacteria</taxon>
        <taxon>Pseudomonadati</taxon>
        <taxon>Pseudomonadota</taxon>
        <taxon>Betaproteobacteria</taxon>
        <taxon>Burkholderiales</taxon>
        <taxon>Burkholderiaceae</taxon>
        <taxon>Polynucleobacter</taxon>
    </lineage>
</organism>
<sequence>MSLFTNITSGKLIMILSTIMLIPLLYFFIRDFYSKVVDDVKNTGSSAPVEPVMVTSLHKTNQLEEVINQKIANMKLDLMAERLRITSTADVLKNLAFERHLPETLYQIYFETRAFPRKNIEAQQTDLEWHAKAGITELKVEPMPLDDGTVIQFTLQNYPYTLSAINHRFARTYFVELTLRDVDSTRLFVVRIKANELTGREILETAIIEMKSGEWIDDLASCRLLMDKRKTEVQLMAEHREVEMLKKRFILNNASDKLGGSKFNSKPRKSE</sequence>
<dbReference type="AlphaFoldDB" id="A0A0E3ZKB1"/>
<protein>
    <submittedName>
        <fullName evidence="2">Uncharacterized protein</fullName>
    </submittedName>
</protein>
<accession>A0A0E3ZKB1</accession>
<dbReference type="PATRIC" id="fig|576611.7.peg.418"/>
<dbReference type="EMBL" id="CP007501">
    <property type="protein sequence ID" value="AKD24750.1"/>
    <property type="molecule type" value="Genomic_DNA"/>
</dbReference>
<dbReference type="STRING" id="1835254.CL55_00004170"/>
<gene>
    <name evidence="2" type="ORF">CL55_00004170</name>
</gene>
<keyword evidence="1" id="KW-1133">Transmembrane helix</keyword>
<keyword evidence="3" id="KW-1185">Reference proteome</keyword>
<keyword evidence="1" id="KW-0472">Membrane</keyword>
<reference evidence="2 3" key="1">
    <citation type="submission" date="2014-03" db="EMBL/GenBank/DDBJ databases">
        <title>Genome of Polynucleobacter strain MWH-MoK4.</title>
        <authorList>
            <person name="Hahn M.W."/>
        </authorList>
    </citation>
    <scope>NUCLEOTIDE SEQUENCE [LARGE SCALE GENOMIC DNA]</scope>
    <source>
        <strain evidence="2 3">MWH-MoK4</strain>
    </source>
</reference>
<name>A0A0E3ZKB1_9BURK</name>
<evidence type="ECO:0000313" key="3">
    <source>
        <dbReference type="Proteomes" id="UP000061135"/>
    </source>
</evidence>
<dbReference type="HOGENOM" id="CLU_1026206_0_0_4"/>
<dbReference type="Proteomes" id="UP000061135">
    <property type="component" value="Chromosome"/>
</dbReference>
<keyword evidence="1" id="KW-0812">Transmembrane</keyword>
<evidence type="ECO:0000256" key="1">
    <source>
        <dbReference type="SAM" id="Phobius"/>
    </source>
</evidence>
<proteinExistence type="predicted"/>